<dbReference type="EMBL" id="AMGV01000005">
    <property type="protein sequence ID" value="KEF56743.1"/>
    <property type="molecule type" value="Genomic_DNA"/>
</dbReference>
<evidence type="ECO:0000313" key="4">
    <source>
        <dbReference type="Proteomes" id="UP000027920"/>
    </source>
</evidence>
<name>A0A072PBV2_9EURO</name>
<evidence type="ECO:0000259" key="2">
    <source>
        <dbReference type="Pfam" id="PF07110"/>
    </source>
</evidence>
<dbReference type="Proteomes" id="UP000027920">
    <property type="component" value="Unassembled WGS sequence"/>
</dbReference>
<reference evidence="3 4" key="1">
    <citation type="submission" date="2013-03" db="EMBL/GenBank/DDBJ databases">
        <title>The Genome Sequence of Exophiala aquamarina CBS 119918.</title>
        <authorList>
            <consortium name="The Broad Institute Genomics Platform"/>
            <person name="Cuomo C."/>
            <person name="de Hoog S."/>
            <person name="Gorbushina A."/>
            <person name="Walker B."/>
            <person name="Young S.K."/>
            <person name="Zeng Q."/>
            <person name="Gargeya S."/>
            <person name="Fitzgerald M."/>
            <person name="Haas B."/>
            <person name="Abouelleil A."/>
            <person name="Allen A.W."/>
            <person name="Alvarado L."/>
            <person name="Arachchi H.M."/>
            <person name="Berlin A.M."/>
            <person name="Chapman S.B."/>
            <person name="Gainer-Dewar J."/>
            <person name="Goldberg J."/>
            <person name="Griggs A."/>
            <person name="Gujja S."/>
            <person name="Hansen M."/>
            <person name="Howarth C."/>
            <person name="Imamovic A."/>
            <person name="Ireland A."/>
            <person name="Larimer J."/>
            <person name="McCowan C."/>
            <person name="Murphy C."/>
            <person name="Pearson M."/>
            <person name="Poon T.W."/>
            <person name="Priest M."/>
            <person name="Roberts A."/>
            <person name="Saif S."/>
            <person name="Shea T."/>
            <person name="Sisk P."/>
            <person name="Sykes S."/>
            <person name="Wortman J."/>
            <person name="Nusbaum C."/>
            <person name="Birren B."/>
        </authorList>
    </citation>
    <scope>NUCLEOTIDE SEQUENCE [LARGE SCALE GENOMIC DNA]</scope>
    <source>
        <strain evidence="3 4">CBS 119918</strain>
    </source>
</reference>
<dbReference type="InterPro" id="IPR009799">
    <property type="entry name" value="EthD_dom"/>
</dbReference>
<dbReference type="VEuPathDB" id="FungiDB:A1O9_06933"/>
<dbReference type="SUPFAM" id="SSF54909">
    <property type="entry name" value="Dimeric alpha+beta barrel"/>
    <property type="match status" value="1"/>
</dbReference>
<accession>A0A072PBV2</accession>
<keyword evidence="4" id="KW-1185">Reference proteome</keyword>
<dbReference type="RefSeq" id="XP_013259333.1">
    <property type="nucleotide sequence ID" value="XM_013403879.1"/>
</dbReference>
<proteinExistence type="inferred from homology"/>
<dbReference type="Gene3D" id="3.30.70.100">
    <property type="match status" value="1"/>
</dbReference>
<evidence type="ECO:0000256" key="1">
    <source>
        <dbReference type="ARBA" id="ARBA00005986"/>
    </source>
</evidence>
<dbReference type="HOGENOM" id="CLU_115019_3_0_1"/>
<dbReference type="AlphaFoldDB" id="A0A072PBV2"/>
<protein>
    <recommendedName>
        <fullName evidence="2">EthD domain-containing protein</fullName>
    </recommendedName>
</protein>
<evidence type="ECO:0000313" key="3">
    <source>
        <dbReference type="EMBL" id="KEF56743.1"/>
    </source>
</evidence>
<sequence>MGLDKSPKNPTFEMLSEKAGGNRQPYYKIMFFLNKKPDISDEDFHKHWEMVHADLTVATKAFRDVSILRYVQYHQTTEIKTEASSLGLTCLPYDGCTEMYVKDLNDWKSFTDSPEFKSVLASDSRRFIGQASVMVGYESVIYGDAIPSLGGKDGVSRSDL</sequence>
<dbReference type="GeneID" id="25281847"/>
<dbReference type="GO" id="GO:0016491">
    <property type="term" value="F:oxidoreductase activity"/>
    <property type="evidence" value="ECO:0007669"/>
    <property type="project" value="InterPro"/>
</dbReference>
<organism evidence="3 4">
    <name type="scientific">Exophiala aquamarina CBS 119918</name>
    <dbReference type="NCBI Taxonomy" id="1182545"/>
    <lineage>
        <taxon>Eukaryota</taxon>
        <taxon>Fungi</taxon>
        <taxon>Dikarya</taxon>
        <taxon>Ascomycota</taxon>
        <taxon>Pezizomycotina</taxon>
        <taxon>Eurotiomycetes</taxon>
        <taxon>Chaetothyriomycetidae</taxon>
        <taxon>Chaetothyriales</taxon>
        <taxon>Herpotrichiellaceae</taxon>
        <taxon>Exophiala</taxon>
    </lineage>
</organism>
<comment type="similarity">
    <text evidence="1">Belongs to the tpcK family.</text>
</comment>
<dbReference type="OrthoDB" id="4112039at2759"/>
<gene>
    <name evidence="3" type="ORF">A1O9_06933</name>
</gene>
<feature type="domain" description="EthD" evidence="2">
    <location>
        <begin position="36"/>
        <end position="129"/>
    </location>
</feature>
<comment type="caution">
    <text evidence="3">The sequence shown here is derived from an EMBL/GenBank/DDBJ whole genome shotgun (WGS) entry which is preliminary data.</text>
</comment>
<dbReference type="InterPro" id="IPR011008">
    <property type="entry name" value="Dimeric_a/b-barrel"/>
</dbReference>
<dbReference type="STRING" id="1182545.A0A072PBV2"/>
<dbReference type="Pfam" id="PF07110">
    <property type="entry name" value="EthD"/>
    <property type="match status" value="1"/>
</dbReference>